<dbReference type="BioCyc" id="BSUB633149:G1GM8-183-MONOMER"/>
<organism evidence="3 4">
    <name type="scientific">Brevundimonas subvibrioides (strain ATCC 15264 / DSM 4735 / LMG 14903 / NBRC 16000 / CB 81)</name>
    <name type="common">Caulobacter subvibrioides</name>
    <dbReference type="NCBI Taxonomy" id="633149"/>
    <lineage>
        <taxon>Bacteria</taxon>
        <taxon>Pseudomonadati</taxon>
        <taxon>Pseudomonadota</taxon>
        <taxon>Alphaproteobacteria</taxon>
        <taxon>Caulobacterales</taxon>
        <taxon>Caulobacteraceae</taxon>
        <taxon>Brevundimonas</taxon>
    </lineage>
</organism>
<reference evidence="4" key="1">
    <citation type="journal article" date="2011" name="J. Bacteriol.">
        <title>Genome sequences of eight morphologically diverse alphaproteobacteria.</title>
        <authorList>
            <consortium name="US DOE Joint Genome Institute"/>
            <person name="Brown P.J."/>
            <person name="Kysela D.T."/>
            <person name="Buechlein A."/>
            <person name="Hemmerich C."/>
            <person name="Brun Y.V."/>
        </authorList>
    </citation>
    <scope>NUCLEOTIDE SEQUENCE [LARGE SCALE GENOMIC DNA]</scope>
    <source>
        <strain evidence="4">ATCC 15264 / DSM 4735 / LMG 14903 / NBRC 16000 / CB 81</strain>
    </source>
</reference>
<feature type="signal peptide" evidence="2">
    <location>
        <begin position="1"/>
        <end position="16"/>
    </location>
</feature>
<dbReference type="OrthoDB" id="7204361at2"/>
<accession>D9QIJ6</accession>
<dbReference type="EMBL" id="CP002102">
    <property type="protein sequence ID" value="ADK99498.1"/>
    <property type="molecule type" value="Genomic_DNA"/>
</dbReference>
<evidence type="ECO:0000256" key="2">
    <source>
        <dbReference type="SAM" id="SignalP"/>
    </source>
</evidence>
<proteinExistence type="predicted"/>
<dbReference type="Proteomes" id="UP000002696">
    <property type="component" value="Chromosome"/>
</dbReference>
<evidence type="ECO:0000313" key="4">
    <source>
        <dbReference type="Proteomes" id="UP000002696"/>
    </source>
</evidence>
<protein>
    <submittedName>
        <fullName evidence="3">Uncharacterized protein</fullName>
    </submittedName>
</protein>
<keyword evidence="4" id="KW-1185">Reference proteome</keyword>
<feature type="region of interest" description="Disordered" evidence="1">
    <location>
        <begin position="54"/>
        <end position="79"/>
    </location>
</feature>
<dbReference type="AlphaFoldDB" id="D9QIJ6"/>
<keyword evidence="2" id="KW-0732">Signal</keyword>
<dbReference type="HOGENOM" id="CLU_1624162_0_0_5"/>
<name>D9QIJ6_BRESC</name>
<sequence length="186" mass="19466">MIGLMLALVVAPPAPAPQAVQATLQSCAMEQDRWVCRYQVPNIEIIPFTGDASELELTPRTGPAPSPVPGDTPAGTTPTEVAAAGSEAGILTEREAGLVARCADAGWMSLCLPDDRRAARSLRDRQVAYQTVQRSVTGLLAEDRCEEAIRAALDGGYLGLAREARAFCAASVAEPVNVQAVVPPAS</sequence>
<gene>
    <name evidence="3" type="ordered locus">Bresu_0184</name>
</gene>
<evidence type="ECO:0000256" key="1">
    <source>
        <dbReference type="SAM" id="MobiDB-lite"/>
    </source>
</evidence>
<dbReference type="KEGG" id="bsb:Bresu_0184"/>
<evidence type="ECO:0000313" key="3">
    <source>
        <dbReference type="EMBL" id="ADK99498.1"/>
    </source>
</evidence>
<feature type="chain" id="PRO_5003126635" evidence="2">
    <location>
        <begin position="17"/>
        <end position="186"/>
    </location>
</feature>
<dbReference type="InParanoid" id="D9QIJ6"/>
<dbReference type="RefSeq" id="WP_013267603.1">
    <property type="nucleotide sequence ID" value="NC_014375.1"/>
</dbReference>